<evidence type="ECO:0000259" key="7">
    <source>
        <dbReference type="PROSITE" id="PS50850"/>
    </source>
</evidence>
<keyword evidence="3 6" id="KW-0812">Transmembrane</keyword>
<dbReference type="AlphaFoldDB" id="A0A3D9SS88"/>
<keyword evidence="9" id="KW-1185">Reference proteome</keyword>
<sequence length="420" mass="42556">MTPEPPAGPDTDAADADPPGGWPIVAALAISQTVGYGVLYYAFAVVLPAMRRDLNTGTAQITVALTLGLLVSAVAAVPVGRRLDAHGGRALMTVGSVLATVGVAAWASVQNLWQLYAVFVLLGLASAMVLYEAAFAVVVAWFRKGRATALLAVTIIAGFASTIFMPLTGRLTDAYGWRTALLVLAVVHGAVTVPLHLLVRRPPAVAAAARERTEEADAGSAAERDALARAALRDPLFWTLGAAFFAQGAAVAVIAVHLVTYLTELGHRAAFAATVAGLIGALSVSGRLVITVAARRTVTAVATAVVFALQAAAALVLLAVGRTGAGAIGCVLVFGLGFGVATIARPALLADAYGTTAYATISGLLALPLIVAKATMPLAAAAVRNVTGTYTPVVVATSVCCAVGAVGLLTAHRLLGARLT</sequence>
<dbReference type="InterPro" id="IPR011701">
    <property type="entry name" value="MFS"/>
</dbReference>
<comment type="caution">
    <text evidence="8">The sequence shown here is derived from an EMBL/GenBank/DDBJ whole genome shotgun (WGS) entry which is preliminary data.</text>
</comment>
<protein>
    <submittedName>
        <fullName evidence="8">Sugar phosphate permease</fullName>
    </submittedName>
</protein>
<feature type="transmembrane region" description="Helical" evidence="6">
    <location>
        <begin position="356"/>
        <end position="383"/>
    </location>
</feature>
<dbReference type="InterPro" id="IPR036259">
    <property type="entry name" value="MFS_trans_sf"/>
</dbReference>
<reference evidence="8 9" key="1">
    <citation type="submission" date="2018-08" db="EMBL/GenBank/DDBJ databases">
        <title>Sequencing the genomes of 1000 actinobacteria strains.</title>
        <authorList>
            <person name="Klenk H.-P."/>
        </authorList>
    </citation>
    <scope>NUCLEOTIDE SEQUENCE [LARGE SCALE GENOMIC DNA]</scope>
    <source>
        <strain evidence="8 9">DSM 43927</strain>
    </source>
</reference>
<feature type="transmembrane region" description="Helical" evidence="6">
    <location>
        <begin position="389"/>
        <end position="411"/>
    </location>
</feature>
<feature type="transmembrane region" description="Helical" evidence="6">
    <location>
        <begin position="59"/>
        <end position="79"/>
    </location>
</feature>
<keyword evidence="4 6" id="KW-1133">Transmembrane helix</keyword>
<dbReference type="InterPro" id="IPR052983">
    <property type="entry name" value="MFS_Riboflavin_Transporter"/>
</dbReference>
<keyword evidence="5 6" id="KW-0472">Membrane</keyword>
<evidence type="ECO:0000256" key="6">
    <source>
        <dbReference type="SAM" id="Phobius"/>
    </source>
</evidence>
<evidence type="ECO:0000256" key="1">
    <source>
        <dbReference type="ARBA" id="ARBA00004651"/>
    </source>
</evidence>
<dbReference type="SUPFAM" id="SSF103473">
    <property type="entry name" value="MFS general substrate transporter"/>
    <property type="match status" value="1"/>
</dbReference>
<evidence type="ECO:0000256" key="4">
    <source>
        <dbReference type="ARBA" id="ARBA00022989"/>
    </source>
</evidence>
<dbReference type="RefSeq" id="WP_245974345.1">
    <property type="nucleotide sequence ID" value="NZ_QTTT01000001.1"/>
</dbReference>
<proteinExistence type="predicted"/>
<evidence type="ECO:0000256" key="3">
    <source>
        <dbReference type="ARBA" id="ARBA00022692"/>
    </source>
</evidence>
<feature type="transmembrane region" description="Helical" evidence="6">
    <location>
        <begin position="91"/>
        <end position="109"/>
    </location>
</feature>
<dbReference type="Proteomes" id="UP000256661">
    <property type="component" value="Unassembled WGS sequence"/>
</dbReference>
<feature type="transmembrane region" description="Helical" evidence="6">
    <location>
        <begin position="269"/>
        <end position="290"/>
    </location>
</feature>
<feature type="transmembrane region" description="Helical" evidence="6">
    <location>
        <begin position="24"/>
        <end position="47"/>
    </location>
</feature>
<dbReference type="PROSITE" id="PS50850">
    <property type="entry name" value="MFS"/>
    <property type="match status" value="1"/>
</dbReference>
<name>A0A3D9SS88_9ACTN</name>
<feature type="transmembrane region" description="Helical" evidence="6">
    <location>
        <begin position="297"/>
        <end position="319"/>
    </location>
</feature>
<gene>
    <name evidence="8" type="ORF">DFJ69_2797</name>
</gene>
<dbReference type="InterPro" id="IPR020846">
    <property type="entry name" value="MFS_dom"/>
</dbReference>
<dbReference type="PANTHER" id="PTHR43385:SF1">
    <property type="entry name" value="RIBOFLAVIN TRANSPORTER RIBJ"/>
    <property type="match status" value="1"/>
</dbReference>
<accession>A0A3D9SS88</accession>
<feature type="transmembrane region" description="Helical" evidence="6">
    <location>
        <begin position="325"/>
        <end position="344"/>
    </location>
</feature>
<dbReference type="Gene3D" id="1.20.1250.20">
    <property type="entry name" value="MFS general substrate transporter like domains"/>
    <property type="match status" value="1"/>
</dbReference>
<evidence type="ECO:0000313" key="8">
    <source>
        <dbReference type="EMBL" id="REE97330.1"/>
    </source>
</evidence>
<dbReference type="PANTHER" id="PTHR43385">
    <property type="entry name" value="RIBOFLAVIN TRANSPORTER RIBJ"/>
    <property type="match status" value="1"/>
</dbReference>
<evidence type="ECO:0000313" key="9">
    <source>
        <dbReference type="Proteomes" id="UP000256661"/>
    </source>
</evidence>
<organism evidence="8 9">
    <name type="scientific">Thermomonospora umbrina</name>
    <dbReference type="NCBI Taxonomy" id="111806"/>
    <lineage>
        <taxon>Bacteria</taxon>
        <taxon>Bacillati</taxon>
        <taxon>Actinomycetota</taxon>
        <taxon>Actinomycetes</taxon>
        <taxon>Streptosporangiales</taxon>
        <taxon>Thermomonosporaceae</taxon>
        <taxon>Thermomonospora</taxon>
    </lineage>
</organism>
<feature type="transmembrane region" description="Helical" evidence="6">
    <location>
        <begin position="179"/>
        <end position="199"/>
    </location>
</feature>
<evidence type="ECO:0000256" key="2">
    <source>
        <dbReference type="ARBA" id="ARBA00022448"/>
    </source>
</evidence>
<dbReference type="GO" id="GO:0005886">
    <property type="term" value="C:plasma membrane"/>
    <property type="evidence" value="ECO:0007669"/>
    <property type="project" value="UniProtKB-SubCell"/>
</dbReference>
<comment type="subcellular location">
    <subcellularLocation>
        <location evidence="1">Cell membrane</location>
        <topology evidence="1">Multi-pass membrane protein</topology>
    </subcellularLocation>
</comment>
<dbReference type="Pfam" id="PF07690">
    <property type="entry name" value="MFS_1"/>
    <property type="match status" value="1"/>
</dbReference>
<dbReference type="EMBL" id="QTTT01000001">
    <property type="protein sequence ID" value="REE97330.1"/>
    <property type="molecule type" value="Genomic_DNA"/>
</dbReference>
<feature type="domain" description="Major facilitator superfamily (MFS) profile" evidence="7">
    <location>
        <begin position="23"/>
        <end position="420"/>
    </location>
</feature>
<dbReference type="GO" id="GO:0022857">
    <property type="term" value="F:transmembrane transporter activity"/>
    <property type="evidence" value="ECO:0007669"/>
    <property type="project" value="InterPro"/>
</dbReference>
<feature type="transmembrane region" description="Helical" evidence="6">
    <location>
        <begin position="236"/>
        <end position="263"/>
    </location>
</feature>
<evidence type="ECO:0000256" key="5">
    <source>
        <dbReference type="ARBA" id="ARBA00023136"/>
    </source>
</evidence>
<keyword evidence="2" id="KW-0813">Transport</keyword>
<feature type="transmembrane region" description="Helical" evidence="6">
    <location>
        <begin position="115"/>
        <end position="142"/>
    </location>
</feature>
<feature type="transmembrane region" description="Helical" evidence="6">
    <location>
        <begin position="149"/>
        <end position="167"/>
    </location>
</feature>